<sequence>MNILLAGANGQTGKILAERLVKSGYQVKGAIRKPEQVDGIRQIGAEPVMMDLTQPETFPQNLDGVDAVIFAAGSGGSAVEAVDRDGAISLIDAAKHANVGRFVMLSSIMVDTPEKGPEGLRDYLKAKRDADNHLKASGLDYAIVRPVALTDETPTGQVNLTDIDYQSASISRADVAHVLQAALERPEASQVTFEVESGSHLIDEVLREKLAA</sequence>
<evidence type="ECO:0000313" key="2">
    <source>
        <dbReference type="EMBL" id="MFC6198668.1"/>
    </source>
</evidence>
<dbReference type="InterPro" id="IPR036291">
    <property type="entry name" value="NAD(P)-bd_dom_sf"/>
</dbReference>
<accession>A0ABW1SBB1</accession>
<dbReference type="Pfam" id="PF13460">
    <property type="entry name" value="NAD_binding_10"/>
    <property type="match status" value="1"/>
</dbReference>
<dbReference type="Proteomes" id="UP001596303">
    <property type="component" value="Unassembled WGS sequence"/>
</dbReference>
<gene>
    <name evidence="2" type="ORF">ACFQDM_11280</name>
</gene>
<evidence type="ECO:0000259" key="1">
    <source>
        <dbReference type="Pfam" id="PF13460"/>
    </source>
</evidence>
<dbReference type="PANTHER" id="PTHR15020">
    <property type="entry name" value="FLAVIN REDUCTASE-RELATED"/>
    <property type="match status" value="1"/>
</dbReference>
<proteinExistence type="predicted"/>
<dbReference type="InterPro" id="IPR016040">
    <property type="entry name" value="NAD(P)-bd_dom"/>
</dbReference>
<organism evidence="2 3">
    <name type="scientific">Ponticaulis profundi</name>
    <dbReference type="NCBI Taxonomy" id="2665222"/>
    <lineage>
        <taxon>Bacteria</taxon>
        <taxon>Pseudomonadati</taxon>
        <taxon>Pseudomonadota</taxon>
        <taxon>Alphaproteobacteria</taxon>
        <taxon>Hyphomonadales</taxon>
        <taxon>Hyphomonadaceae</taxon>
        <taxon>Ponticaulis</taxon>
    </lineage>
</organism>
<comment type="caution">
    <text evidence="2">The sequence shown here is derived from an EMBL/GenBank/DDBJ whole genome shotgun (WGS) entry which is preliminary data.</text>
</comment>
<dbReference type="EMBL" id="JBHSSW010000012">
    <property type="protein sequence ID" value="MFC6198668.1"/>
    <property type="molecule type" value="Genomic_DNA"/>
</dbReference>
<reference evidence="3" key="1">
    <citation type="journal article" date="2019" name="Int. J. Syst. Evol. Microbiol.">
        <title>The Global Catalogue of Microorganisms (GCM) 10K type strain sequencing project: providing services to taxonomists for standard genome sequencing and annotation.</title>
        <authorList>
            <consortium name="The Broad Institute Genomics Platform"/>
            <consortium name="The Broad Institute Genome Sequencing Center for Infectious Disease"/>
            <person name="Wu L."/>
            <person name="Ma J."/>
        </authorList>
    </citation>
    <scope>NUCLEOTIDE SEQUENCE [LARGE SCALE GENOMIC DNA]</scope>
    <source>
        <strain evidence="3">CGMCC-1.15741</strain>
    </source>
</reference>
<protein>
    <submittedName>
        <fullName evidence="2">SDR family oxidoreductase</fullName>
    </submittedName>
</protein>
<dbReference type="Gene3D" id="3.40.50.720">
    <property type="entry name" value="NAD(P)-binding Rossmann-like Domain"/>
    <property type="match status" value="1"/>
</dbReference>
<name>A0ABW1SBB1_9PROT</name>
<feature type="domain" description="NAD(P)-binding" evidence="1">
    <location>
        <begin position="7"/>
        <end position="186"/>
    </location>
</feature>
<keyword evidence="3" id="KW-1185">Reference proteome</keyword>
<evidence type="ECO:0000313" key="3">
    <source>
        <dbReference type="Proteomes" id="UP001596303"/>
    </source>
</evidence>
<dbReference type="SUPFAM" id="SSF51735">
    <property type="entry name" value="NAD(P)-binding Rossmann-fold domains"/>
    <property type="match status" value="1"/>
</dbReference>
<dbReference type="RefSeq" id="WP_377379072.1">
    <property type="nucleotide sequence ID" value="NZ_JBHSSW010000012.1"/>
</dbReference>
<dbReference type="PANTHER" id="PTHR15020:SF50">
    <property type="entry name" value="UPF0659 PROTEIN YMR090W"/>
    <property type="match status" value="1"/>
</dbReference>
<dbReference type="CDD" id="cd05243">
    <property type="entry name" value="SDR_a5"/>
    <property type="match status" value="1"/>
</dbReference>